<comment type="caution">
    <text evidence="1">The sequence shown here is derived from an EMBL/GenBank/DDBJ whole genome shotgun (WGS) entry which is preliminary data.</text>
</comment>
<reference evidence="1 2" key="1">
    <citation type="submission" date="2024-01" db="EMBL/GenBank/DDBJ databases">
        <authorList>
            <person name="Allen C."/>
            <person name="Tagirdzhanova G."/>
        </authorList>
    </citation>
    <scope>NUCLEOTIDE SEQUENCE [LARGE SCALE GENOMIC DNA]</scope>
</reference>
<sequence>MGNCFSRDIDGFDRRTGKHVNDGYYEYAMPDASLGMGGGRYRGGMGMGGGYGNYDDRTMHYLGRRRRRHNRRTAIAGLAASAVAC</sequence>
<evidence type="ECO:0000313" key="1">
    <source>
        <dbReference type="EMBL" id="CAK7230560.1"/>
    </source>
</evidence>
<organism evidence="1 2">
    <name type="scientific">Sporothrix bragantina</name>
    <dbReference type="NCBI Taxonomy" id="671064"/>
    <lineage>
        <taxon>Eukaryota</taxon>
        <taxon>Fungi</taxon>
        <taxon>Dikarya</taxon>
        <taxon>Ascomycota</taxon>
        <taxon>Pezizomycotina</taxon>
        <taxon>Sordariomycetes</taxon>
        <taxon>Sordariomycetidae</taxon>
        <taxon>Ophiostomatales</taxon>
        <taxon>Ophiostomataceae</taxon>
        <taxon>Sporothrix</taxon>
    </lineage>
</organism>
<accession>A0ABP0CES4</accession>
<keyword evidence="2" id="KW-1185">Reference proteome</keyword>
<evidence type="ECO:0000313" key="2">
    <source>
        <dbReference type="Proteomes" id="UP001642406"/>
    </source>
</evidence>
<name>A0ABP0CES4_9PEZI</name>
<protein>
    <submittedName>
        <fullName evidence="1">Uncharacterized protein</fullName>
    </submittedName>
</protein>
<dbReference type="Proteomes" id="UP001642406">
    <property type="component" value="Unassembled WGS sequence"/>
</dbReference>
<dbReference type="EMBL" id="CAWUHC010000088">
    <property type="protein sequence ID" value="CAK7230560.1"/>
    <property type="molecule type" value="Genomic_DNA"/>
</dbReference>
<gene>
    <name evidence="1" type="ORF">SBRCBS47491_007625</name>
</gene>
<proteinExistence type="predicted"/>